<dbReference type="Pfam" id="PF02798">
    <property type="entry name" value="GST_N"/>
    <property type="match status" value="1"/>
</dbReference>
<dbReference type="SFLD" id="SFLDG00358">
    <property type="entry name" value="Main_(cytGST)"/>
    <property type="match status" value="1"/>
</dbReference>
<keyword evidence="4" id="KW-0808">Transferase</keyword>
<dbReference type="InterPro" id="IPR036282">
    <property type="entry name" value="Glutathione-S-Trfase_C_sf"/>
</dbReference>
<proteinExistence type="inferred from homology"/>
<keyword evidence="5" id="KW-1185">Reference proteome</keyword>
<comment type="similarity">
    <text evidence="1">Belongs to the GST superfamily.</text>
</comment>
<dbReference type="InterPro" id="IPR010987">
    <property type="entry name" value="Glutathione-S-Trfase_C-like"/>
</dbReference>
<gene>
    <name evidence="4" type="ORF">E8M01_26200</name>
</gene>
<dbReference type="GO" id="GO:0016740">
    <property type="term" value="F:transferase activity"/>
    <property type="evidence" value="ECO:0007669"/>
    <property type="project" value="UniProtKB-KW"/>
</dbReference>
<accession>A0A4D7B9Y8</accession>
<dbReference type="SUPFAM" id="SSF52833">
    <property type="entry name" value="Thioredoxin-like"/>
    <property type="match status" value="1"/>
</dbReference>
<dbReference type="InterPro" id="IPR004046">
    <property type="entry name" value="GST_C"/>
</dbReference>
<dbReference type="PANTHER" id="PTHR44051:SF8">
    <property type="entry name" value="GLUTATHIONE S-TRANSFERASE GSTA"/>
    <property type="match status" value="1"/>
</dbReference>
<name>A0A4D7B9Y8_9HYPH</name>
<dbReference type="InterPro" id="IPR040079">
    <property type="entry name" value="Glutathione_S-Trfase"/>
</dbReference>
<dbReference type="PANTHER" id="PTHR44051">
    <property type="entry name" value="GLUTATHIONE S-TRANSFERASE-RELATED"/>
    <property type="match status" value="1"/>
</dbReference>
<evidence type="ECO:0000259" key="2">
    <source>
        <dbReference type="PROSITE" id="PS50404"/>
    </source>
</evidence>
<dbReference type="Gene3D" id="1.20.1050.10">
    <property type="match status" value="1"/>
</dbReference>
<dbReference type="AlphaFoldDB" id="A0A4D7B9Y8"/>
<dbReference type="RefSeq" id="WP_136962841.1">
    <property type="nucleotide sequence ID" value="NZ_CP039690.1"/>
</dbReference>
<feature type="domain" description="GST N-terminal" evidence="2">
    <location>
        <begin position="1"/>
        <end position="79"/>
    </location>
</feature>
<dbReference type="SFLD" id="SFLDS00019">
    <property type="entry name" value="Glutathione_Transferase_(cytos"/>
    <property type="match status" value="1"/>
</dbReference>
<dbReference type="Pfam" id="PF00043">
    <property type="entry name" value="GST_C"/>
    <property type="match status" value="1"/>
</dbReference>
<dbReference type="InterPro" id="IPR004045">
    <property type="entry name" value="Glutathione_S-Trfase_N"/>
</dbReference>
<dbReference type="PROSITE" id="PS50404">
    <property type="entry name" value="GST_NTER"/>
    <property type="match status" value="1"/>
</dbReference>
<feature type="domain" description="GST C-terminal" evidence="3">
    <location>
        <begin position="82"/>
        <end position="208"/>
    </location>
</feature>
<reference evidence="4 5" key="1">
    <citation type="submission" date="2019-04" db="EMBL/GenBank/DDBJ databases">
        <title>Phreatobacter aquaticus sp. nov.</title>
        <authorList>
            <person name="Choi A."/>
        </authorList>
    </citation>
    <scope>NUCLEOTIDE SEQUENCE [LARGE SCALE GENOMIC DNA]</scope>
    <source>
        <strain evidence="4 5">KCTC 52518</strain>
    </source>
</reference>
<organism evidence="4 5">
    <name type="scientific">Phreatobacter stygius</name>
    <dbReference type="NCBI Taxonomy" id="1940610"/>
    <lineage>
        <taxon>Bacteria</taxon>
        <taxon>Pseudomonadati</taxon>
        <taxon>Pseudomonadota</taxon>
        <taxon>Alphaproteobacteria</taxon>
        <taxon>Hyphomicrobiales</taxon>
        <taxon>Phreatobacteraceae</taxon>
        <taxon>Phreatobacter</taxon>
    </lineage>
</organism>
<evidence type="ECO:0000313" key="5">
    <source>
        <dbReference type="Proteomes" id="UP000298781"/>
    </source>
</evidence>
<dbReference type="InterPro" id="IPR036249">
    <property type="entry name" value="Thioredoxin-like_sf"/>
</dbReference>
<evidence type="ECO:0000313" key="4">
    <source>
        <dbReference type="EMBL" id="QCI67410.1"/>
    </source>
</evidence>
<protein>
    <submittedName>
        <fullName evidence="4">Glutathione S-transferase family protein</fullName>
    </submittedName>
</protein>
<evidence type="ECO:0000259" key="3">
    <source>
        <dbReference type="PROSITE" id="PS50405"/>
    </source>
</evidence>
<dbReference type="Proteomes" id="UP000298781">
    <property type="component" value="Chromosome"/>
</dbReference>
<dbReference type="EMBL" id="CP039690">
    <property type="protein sequence ID" value="QCI67410.1"/>
    <property type="molecule type" value="Genomic_DNA"/>
</dbReference>
<sequence length="208" mass="23707">MKLYYCDTLNPRKTCAVARYLNSPVTFVPVDLGKGENRKPEFLAINPNGKVPVLTDGDRTLWESNAIMCYLADKVGSDLWPHDGRQIEIMRWLSWDAQHFTHHGGALYFEYLIKPRFGMGDPDRAAVDEATRYWRKYAGILNDHLTGRDWLVGDGLTVADFAVAVTLPYADRAHIPLGEFPAVGRWHDRLNQMEAWRMPFPAMTEPVA</sequence>
<evidence type="ECO:0000256" key="1">
    <source>
        <dbReference type="RuleBase" id="RU003494"/>
    </source>
</evidence>
<dbReference type="Gene3D" id="3.40.30.10">
    <property type="entry name" value="Glutaredoxin"/>
    <property type="match status" value="1"/>
</dbReference>
<dbReference type="SUPFAM" id="SSF47616">
    <property type="entry name" value="GST C-terminal domain-like"/>
    <property type="match status" value="1"/>
</dbReference>
<dbReference type="OrthoDB" id="9810080at2"/>
<dbReference type="KEGG" id="pstg:E8M01_26200"/>
<dbReference type="PROSITE" id="PS50405">
    <property type="entry name" value="GST_CTER"/>
    <property type="match status" value="1"/>
</dbReference>
<dbReference type="SFLD" id="SFLDG01150">
    <property type="entry name" value="Main.1:_Beta-like"/>
    <property type="match status" value="1"/>
</dbReference>